<name>A0A5Q4ZMI5_9BURK</name>
<evidence type="ECO:0000313" key="3">
    <source>
        <dbReference type="Proteomes" id="UP000325811"/>
    </source>
</evidence>
<gene>
    <name evidence="2" type="ORF">PDMSB3_2700</name>
</gene>
<dbReference type="AlphaFoldDB" id="A0A5Q4ZMI5"/>
<dbReference type="InterPro" id="IPR023346">
    <property type="entry name" value="Lysozyme-like_dom_sf"/>
</dbReference>
<feature type="region of interest" description="Disordered" evidence="1">
    <location>
        <begin position="425"/>
        <end position="461"/>
    </location>
</feature>
<evidence type="ECO:0000256" key="1">
    <source>
        <dbReference type="SAM" id="MobiDB-lite"/>
    </source>
</evidence>
<dbReference type="KEGG" id="pdio:PDMSB3_2700"/>
<dbReference type="EMBL" id="LR699553">
    <property type="protein sequence ID" value="VVD29156.1"/>
    <property type="molecule type" value="Genomic_DNA"/>
</dbReference>
<dbReference type="RefSeq" id="WP_165186358.1">
    <property type="nucleotide sequence ID" value="NZ_LR699553.1"/>
</dbReference>
<dbReference type="Proteomes" id="UP000325811">
    <property type="component" value="Chromosome I"/>
</dbReference>
<protein>
    <submittedName>
        <fullName evidence="2">Putative bacteriophage protein</fullName>
    </submittedName>
</protein>
<dbReference type="SUPFAM" id="SSF53955">
    <property type="entry name" value="Lysozyme-like"/>
    <property type="match status" value="1"/>
</dbReference>
<organism evidence="2 3">
    <name type="scientific">Paraburkholderia dioscoreae</name>
    <dbReference type="NCBI Taxonomy" id="2604047"/>
    <lineage>
        <taxon>Bacteria</taxon>
        <taxon>Pseudomonadati</taxon>
        <taxon>Pseudomonadota</taxon>
        <taxon>Betaproteobacteria</taxon>
        <taxon>Burkholderiales</taxon>
        <taxon>Burkholderiaceae</taxon>
        <taxon>Paraburkholderia</taxon>
    </lineage>
</organism>
<proteinExistence type="predicted"/>
<sequence length="697" mass="73276">MAGSVDVIREFLVSVGFKVDESSEKKFVDAMVSGTLKAAAFGVAVEAAAAAVVAGVTKIASQMESLYFASQRTNASVEKIQALRFAAEQLGGTADGAQNSLESLARFMRNSPGAEGLIKSIGVQTREINGELRDTSAIMGDLGKQFANMPYYRANAYAQALGIDERTLMAMRQGMGQVGDEYREMLKAAGMDSQEAAKNSHAFMNEVRSLGSAFVILEQKVASTLAGGMSSDLRRFREGFVSNFSQIAGIITSVAKGVLWLADVMSSLVFRAMQLAGDVVDWFNSWDDGAKKAAAALAALLVAWKLLNSGILATPLGIVVALGAAILALYDDYKVWKEGGKSLIDWGTWLPDIDLAKKLLRELGDAFTELGEIINAAMAHRWGDLATHATKFMSIVNDAGEKTAKVLNDVQAKANQAGSDVATNVASEGNGAVSQTGMGNSRSLDFASGPSSADSKPAASGSSRGIAASAFGALIAKGEGDYDSVNRGAKHGYQSGKENLEQMTVAQVMAAQKDGKFNAAGRYQLIGTTLADAVKSMGLKGNEKFDRGIQDRIFEQYLVNNKRRAIGDYISGKSNDLVAAMKAASREWASVADPSTGRSHYAGVGNNRASISTEAMSRALQAARASAGGNPYAVQQLADASTNAAAGTQSGARTVINQTNHTTVNGASDPRAVGQSVANAQEGVNQRLIRNMRSATA</sequence>
<reference evidence="2 3" key="1">
    <citation type="submission" date="2019-08" db="EMBL/GenBank/DDBJ databases">
        <authorList>
            <person name="Herpell B J."/>
        </authorList>
    </citation>
    <scope>NUCLEOTIDE SEQUENCE [LARGE SCALE GENOMIC DNA]</scope>
    <source>
        <strain evidence="3">Msb3</strain>
    </source>
</reference>
<evidence type="ECO:0000313" key="2">
    <source>
        <dbReference type="EMBL" id="VVD29156.1"/>
    </source>
</evidence>
<accession>A0A5Q4ZMI5</accession>
<feature type="compositionally biased region" description="Polar residues" evidence="1">
    <location>
        <begin position="425"/>
        <end position="454"/>
    </location>
</feature>
<dbReference type="Gene3D" id="1.10.530.10">
    <property type="match status" value="1"/>
</dbReference>
<keyword evidence="3" id="KW-1185">Reference proteome</keyword>